<organism evidence="3 4">
    <name type="scientific">Dendryphion nanum</name>
    <dbReference type="NCBI Taxonomy" id="256645"/>
    <lineage>
        <taxon>Eukaryota</taxon>
        <taxon>Fungi</taxon>
        <taxon>Dikarya</taxon>
        <taxon>Ascomycota</taxon>
        <taxon>Pezizomycotina</taxon>
        <taxon>Dothideomycetes</taxon>
        <taxon>Pleosporomycetidae</taxon>
        <taxon>Pleosporales</taxon>
        <taxon>Torulaceae</taxon>
        <taxon>Dendryphion</taxon>
    </lineage>
</organism>
<comment type="caution">
    <text evidence="3">The sequence shown here is derived from an EMBL/GenBank/DDBJ whole genome shotgun (WGS) entry which is preliminary data.</text>
</comment>
<accession>A0A9P9I9B7</accession>
<reference evidence="3" key="1">
    <citation type="journal article" date="2021" name="Nat. Commun.">
        <title>Genetic determinants of endophytism in the Arabidopsis root mycobiome.</title>
        <authorList>
            <person name="Mesny F."/>
            <person name="Miyauchi S."/>
            <person name="Thiergart T."/>
            <person name="Pickel B."/>
            <person name="Atanasova L."/>
            <person name="Karlsson M."/>
            <person name="Huettel B."/>
            <person name="Barry K.W."/>
            <person name="Haridas S."/>
            <person name="Chen C."/>
            <person name="Bauer D."/>
            <person name="Andreopoulos W."/>
            <person name="Pangilinan J."/>
            <person name="LaButti K."/>
            <person name="Riley R."/>
            <person name="Lipzen A."/>
            <person name="Clum A."/>
            <person name="Drula E."/>
            <person name="Henrissat B."/>
            <person name="Kohler A."/>
            <person name="Grigoriev I.V."/>
            <person name="Martin F.M."/>
            <person name="Hacquard S."/>
        </authorList>
    </citation>
    <scope>NUCLEOTIDE SEQUENCE</scope>
    <source>
        <strain evidence="3">MPI-CAGE-CH-0243</strain>
    </source>
</reference>
<keyword evidence="2" id="KW-0732">Signal</keyword>
<feature type="compositionally biased region" description="Polar residues" evidence="1">
    <location>
        <begin position="392"/>
        <end position="405"/>
    </location>
</feature>
<evidence type="ECO:0000256" key="1">
    <source>
        <dbReference type="SAM" id="MobiDB-lite"/>
    </source>
</evidence>
<evidence type="ECO:0000313" key="4">
    <source>
        <dbReference type="Proteomes" id="UP000700596"/>
    </source>
</evidence>
<feature type="region of interest" description="Disordered" evidence="1">
    <location>
        <begin position="339"/>
        <end position="417"/>
    </location>
</feature>
<feature type="chain" id="PRO_5040123248" evidence="2">
    <location>
        <begin position="21"/>
        <end position="456"/>
    </location>
</feature>
<sequence>MKSISAALFVGVAAAGEAYGNYKPSSSSSSSKIGYTTIHPGHGYEPVTVTSQYQTIPTYAAGTSTYYVWVSTVITGYNGLPVTITKTDQDVTLYSTQSTITHYRTEPASGYAQPTGAYQTGSGGYYPKSNGTGAYPSPVVKPYYELYQKVHEAEYKDLGPKALPNYPGSPLYQGEKDKQPVKVKEYQNGKWNNYKHVFDYGVPKPSATTFANPGTYTIPAYDKTVKETYTAPAQATTTCEAGKAVTYGGYTTSVTKPTTITATYPAYETKGTGENKKTETVYKTKTVTCPNAGKYEIQKPTTTSFTKPTTFVYPTVTVYPPGVYHHTRETVTVTKSNQPYTCSYQSTDKPTNTPSYPTSTSTSAPSYPTGTTTSYDSYPTSTPSGSYPTVTKDNTYPSETPSTTGPHGPDPSSDYVEPAEAYGTASAGYVKRGGMLQRRKAEPEVKKPAGKRVILV</sequence>
<gene>
    <name evidence="3" type="ORF">B0J11DRAFT_542081</name>
</gene>
<protein>
    <submittedName>
        <fullName evidence="3">Uncharacterized protein</fullName>
    </submittedName>
</protein>
<dbReference type="OrthoDB" id="4158477at2759"/>
<feature type="region of interest" description="Disordered" evidence="1">
    <location>
        <begin position="434"/>
        <end position="456"/>
    </location>
</feature>
<name>A0A9P9I9B7_9PLEO</name>
<feature type="signal peptide" evidence="2">
    <location>
        <begin position="1"/>
        <end position="20"/>
    </location>
</feature>
<dbReference type="AlphaFoldDB" id="A0A9P9I9B7"/>
<proteinExistence type="predicted"/>
<keyword evidence="4" id="KW-1185">Reference proteome</keyword>
<evidence type="ECO:0000313" key="3">
    <source>
        <dbReference type="EMBL" id="KAH7112848.1"/>
    </source>
</evidence>
<dbReference type="EMBL" id="JAGMWT010000020">
    <property type="protein sequence ID" value="KAH7112848.1"/>
    <property type="molecule type" value="Genomic_DNA"/>
</dbReference>
<feature type="compositionally biased region" description="Low complexity" evidence="1">
    <location>
        <begin position="350"/>
        <end position="391"/>
    </location>
</feature>
<dbReference type="Proteomes" id="UP000700596">
    <property type="component" value="Unassembled WGS sequence"/>
</dbReference>
<feature type="compositionally biased region" description="Polar residues" evidence="1">
    <location>
        <begin position="339"/>
        <end position="349"/>
    </location>
</feature>
<evidence type="ECO:0000256" key="2">
    <source>
        <dbReference type="SAM" id="SignalP"/>
    </source>
</evidence>